<dbReference type="STRING" id="1123357.SAMN02745244_02568"/>
<dbReference type="AlphaFoldDB" id="A0A1M6JHV8"/>
<keyword evidence="2" id="KW-1185">Reference proteome</keyword>
<dbReference type="Proteomes" id="UP000184512">
    <property type="component" value="Unassembled WGS sequence"/>
</dbReference>
<reference evidence="1 2" key="1">
    <citation type="submission" date="2016-11" db="EMBL/GenBank/DDBJ databases">
        <authorList>
            <person name="Jaros S."/>
            <person name="Januszkiewicz K."/>
            <person name="Wedrychowicz H."/>
        </authorList>
    </citation>
    <scope>NUCLEOTIDE SEQUENCE [LARGE SCALE GENOMIC DNA]</scope>
    <source>
        <strain evidence="1 2">DSM 12906</strain>
    </source>
</reference>
<sequence length="234" mass="25693">MSYWATRTRHTTLATLAGAVVIVGLVSGCGAPARDLNEVRQDALVEMEQLRFAEDYHDSLKTIERSVNIDEIDNVLRIARDTDAENQDVFWGCAQRGTGLLDGATLSAMTDGVKEFNEFELTLGRNQSASLDLVGTAEMIGQMEISQGDQWLIDHAGTVTGWEATLDESIANRRIELHEGRQMVYVYGPDRCHVPFTLTLTTTGEGPTDHEATLLVQESGALLIDVFGSSFDIK</sequence>
<evidence type="ECO:0000313" key="2">
    <source>
        <dbReference type="Proteomes" id="UP000184512"/>
    </source>
</evidence>
<protein>
    <recommendedName>
        <fullName evidence="3">Lipoprotein</fullName>
    </recommendedName>
</protein>
<accession>A0A1M6JHV8</accession>
<name>A0A1M6JHV8_9ACTN</name>
<dbReference type="PROSITE" id="PS51257">
    <property type="entry name" value="PROKAR_LIPOPROTEIN"/>
    <property type="match status" value="1"/>
</dbReference>
<proteinExistence type="predicted"/>
<organism evidence="1 2">
    <name type="scientific">Tessaracoccus bendigoensis DSM 12906</name>
    <dbReference type="NCBI Taxonomy" id="1123357"/>
    <lineage>
        <taxon>Bacteria</taxon>
        <taxon>Bacillati</taxon>
        <taxon>Actinomycetota</taxon>
        <taxon>Actinomycetes</taxon>
        <taxon>Propionibacteriales</taxon>
        <taxon>Propionibacteriaceae</taxon>
        <taxon>Tessaracoccus</taxon>
    </lineage>
</organism>
<evidence type="ECO:0008006" key="3">
    <source>
        <dbReference type="Google" id="ProtNLM"/>
    </source>
</evidence>
<evidence type="ECO:0000313" key="1">
    <source>
        <dbReference type="EMBL" id="SHJ46243.1"/>
    </source>
</evidence>
<gene>
    <name evidence="1" type="ORF">SAMN02745244_02568</name>
</gene>
<dbReference type="EMBL" id="FQZG01000050">
    <property type="protein sequence ID" value="SHJ46243.1"/>
    <property type="molecule type" value="Genomic_DNA"/>
</dbReference>